<name>A0A4Y9R928_9MICO</name>
<dbReference type="Proteomes" id="UP000298127">
    <property type="component" value="Unassembled WGS sequence"/>
</dbReference>
<gene>
    <name evidence="1" type="ORF">E4M00_01450</name>
</gene>
<protein>
    <submittedName>
        <fullName evidence="1">Uncharacterized protein</fullName>
    </submittedName>
</protein>
<comment type="caution">
    <text evidence="1">The sequence shown here is derived from an EMBL/GenBank/DDBJ whole genome shotgun (WGS) entry which is preliminary data.</text>
</comment>
<reference evidence="1 2" key="1">
    <citation type="journal article" date="2018" name="J. Microbiol.">
        <title>Leifsonia flava sp. nov., a novel actinobacterium isolated from the rhizosphere of Aquilegia viridiflora.</title>
        <authorList>
            <person name="Cai Y."/>
            <person name="Tao W.Z."/>
            <person name="Ma Y.J."/>
            <person name="Cheng J."/>
            <person name="Zhang M.Y."/>
            <person name="Zhang Y.X."/>
        </authorList>
    </citation>
    <scope>NUCLEOTIDE SEQUENCE [LARGE SCALE GENOMIC DNA]</scope>
    <source>
        <strain evidence="1 2">SYP-B2174</strain>
    </source>
</reference>
<accession>A0A4Y9R928</accession>
<dbReference type="AlphaFoldDB" id="A0A4Y9R928"/>
<evidence type="ECO:0000313" key="1">
    <source>
        <dbReference type="EMBL" id="TFV99896.1"/>
    </source>
</evidence>
<organism evidence="1 2">
    <name type="scientific">Orlajensenia leifsoniae</name>
    <dbReference type="NCBI Taxonomy" id="2561933"/>
    <lineage>
        <taxon>Bacteria</taxon>
        <taxon>Bacillati</taxon>
        <taxon>Actinomycetota</taxon>
        <taxon>Actinomycetes</taxon>
        <taxon>Micrococcales</taxon>
        <taxon>Microbacteriaceae</taxon>
        <taxon>Orlajensenia</taxon>
    </lineage>
</organism>
<sequence>MDGIITVDHVCGQVSALETMDANAGWEYDNGKLDDASYAAVRVQIARGWQNVLLAPRTGSGTDVAVNEAVKAAQTHASELLAANPEGYVPTFSDLSNLAAGVGEACTSVGSQIAVKMAPGSGG</sequence>
<keyword evidence="2" id="KW-1185">Reference proteome</keyword>
<evidence type="ECO:0000313" key="2">
    <source>
        <dbReference type="Proteomes" id="UP000298127"/>
    </source>
</evidence>
<proteinExistence type="predicted"/>
<dbReference type="RefSeq" id="WP_135118792.1">
    <property type="nucleotide sequence ID" value="NZ_SPQZ01000001.1"/>
</dbReference>
<dbReference type="EMBL" id="SPQZ01000001">
    <property type="protein sequence ID" value="TFV99896.1"/>
    <property type="molecule type" value="Genomic_DNA"/>
</dbReference>